<keyword evidence="1" id="KW-1133">Transmembrane helix</keyword>
<dbReference type="RefSeq" id="WP_123532509.1">
    <property type="nucleotide sequence ID" value="NZ_MOBU01000009.1"/>
</dbReference>
<name>A0A423LHL8_PSEFL</name>
<organism evidence="2 3">
    <name type="scientific">Pseudomonas fluorescens</name>
    <dbReference type="NCBI Taxonomy" id="294"/>
    <lineage>
        <taxon>Bacteria</taxon>
        <taxon>Pseudomonadati</taxon>
        <taxon>Pseudomonadota</taxon>
        <taxon>Gammaproteobacteria</taxon>
        <taxon>Pseudomonadales</taxon>
        <taxon>Pseudomonadaceae</taxon>
        <taxon>Pseudomonas</taxon>
    </lineage>
</organism>
<evidence type="ECO:0000313" key="3">
    <source>
        <dbReference type="Proteomes" id="UP000285757"/>
    </source>
</evidence>
<gene>
    <name evidence="2" type="ORF">BK671_12690</name>
</gene>
<keyword evidence="1" id="KW-0472">Membrane</keyword>
<comment type="caution">
    <text evidence="2">The sequence shown here is derived from an EMBL/GenBank/DDBJ whole genome shotgun (WGS) entry which is preliminary data.</text>
</comment>
<evidence type="ECO:0000256" key="1">
    <source>
        <dbReference type="SAM" id="Phobius"/>
    </source>
</evidence>
<dbReference type="Pfam" id="PF05844">
    <property type="entry name" value="YopD"/>
    <property type="match status" value="1"/>
</dbReference>
<proteinExistence type="predicted"/>
<feature type="transmembrane region" description="Helical" evidence="1">
    <location>
        <begin position="120"/>
        <end position="144"/>
    </location>
</feature>
<dbReference type="AlphaFoldDB" id="A0A423LHL8"/>
<evidence type="ECO:0000313" key="2">
    <source>
        <dbReference type="EMBL" id="RON67800.1"/>
    </source>
</evidence>
<accession>A0A423LHL8</accession>
<dbReference type="EMBL" id="MOBU01000009">
    <property type="protein sequence ID" value="RON67800.1"/>
    <property type="molecule type" value="Genomic_DNA"/>
</dbReference>
<protein>
    <submittedName>
        <fullName evidence="2">AopD protein</fullName>
    </submittedName>
</protein>
<dbReference type="NCBIfam" id="NF038055">
    <property type="entry name" value="T3SS_SctB_pilot"/>
    <property type="match status" value="1"/>
</dbReference>
<sequence length="296" mass="31308">MIIETGYGAQGLGQIDNTQALEKTQPAARGETVHAAGAIPLGAAKKGSGVDLIEPRQTFKPEGLGKVSSEVGSAVDLMVLLFRFAQKARELGIVQRDSENTSIINSQKSQVDEMRSGSKLMIAMAVISGVMAVASAITAAIGAVKNGKAISQEKTLEKNIAGRNELIDAKMQALGKTSKADRAEVGRVWSKDQAADTSALARVGRGVDNRNTKLQSINGVTQAFGQMANNSVQVQQTAVQANAKEDEVNASIAQSAKQKAEDQLNFNAAFMKDMLQLLAQYTQNHNQAWRAAAGVA</sequence>
<reference evidence="2 3" key="1">
    <citation type="submission" date="2016-10" db="EMBL/GenBank/DDBJ databases">
        <title>Comparative genome analysis of multiple Pseudomonas spp. focuses on biocontrol and plant growth promoting traits.</title>
        <authorList>
            <person name="Tao X.-Y."/>
            <person name="Taylor C.G."/>
        </authorList>
    </citation>
    <scope>NUCLEOTIDE SEQUENCE [LARGE SCALE GENOMIC DNA]</scope>
    <source>
        <strain evidence="2 3">24D3</strain>
    </source>
</reference>
<keyword evidence="1" id="KW-0812">Transmembrane</keyword>
<dbReference type="Proteomes" id="UP000285757">
    <property type="component" value="Unassembled WGS sequence"/>
</dbReference>
<dbReference type="InterPro" id="IPR008898">
    <property type="entry name" value="YopD-like"/>
</dbReference>